<name>A0A0F7L352_9VIRU</name>
<sequence length="103" mass="11041">MDSCTCPVSSSGCGTVERPQTGLVFQHAGRQGYARNHDPKLLVNLVNTHARPVLHGSGFRQAIRMGINQDAEGADHLNVWAGGHVIHIGSNLVQESTHALAEH</sequence>
<proteinExistence type="predicted"/>
<dbReference type="EMBL" id="KR029577">
    <property type="protein sequence ID" value="AKH45898.1"/>
    <property type="molecule type" value="Genomic_DNA"/>
</dbReference>
<evidence type="ECO:0000313" key="1">
    <source>
        <dbReference type="EMBL" id="AKH45898.1"/>
    </source>
</evidence>
<accession>A0A0F7L352</accession>
<protein>
    <submittedName>
        <fullName evidence="1">Uncharacterized protein</fullName>
    </submittedName>
</protein>
<reference evidence="1" key="1">
    <citation type="journal article" date="2015" name="Front. Microbiol.">
        <title>Combining genomic sequencing methods to explore viral diversity and reveal potential virus-host interactions.</title>
        <authorList>
            <person name="Chow C.E."/>
            <person name="Winget D.M."/>
            <person name="White R.A.III."/>
            <person name="Hallam S.J."/>
            <person name="Suttle C.A."/>
        </authorList>
    </citation>
    <scope>NUCLEOTIDE SEQUENCE</scope>
    <source>
        <strain evidence="1">Anoxic3_1</strain>
    </source>
</reference>
<reference evidence="1" key="2">
    <citation type="submission" date="2015-03" db="EMBL/GenBank/DDBJ databases">
        <authorList>
            <person name="Chow C.-E.T."/>
            <person name="Winget D.M."/>
            <person name="White R.A.III."/>
            <person name="Hallam S.J."/>
            <person name="Suttle C.A."/>
        </authorList>
    </citation>
    <scope>NUCLEOTIDE SEQUENCE</scope>
    <source>
        <strain evidence="1">Anoxic3_1</strain>
    </source>
</reference>
<organism evidence="1">
    <name type="scientific">uncultured marine virus</name>
    <dbReference type="NCBI Taxonomy" id="186617"/>
    <lineage>
        <taxon>Viruses</taxon>
        <taxon>environmental samples</taxon>
    </lineage>
</organism>